<reference evidence="1 2" key="3">
    <citation type="journal article" date="2010" name="BMC Genomics">
        <title>Transcriptome sequencing and comparative analysis of cucumber flowers with different sex types.</title>
        <authorList>
            <person name="Guo S."/>
            <person name="Zheng Y."/>
            <person name="Joung J.G."/>
            <person name="Liu S."/>
            <person name="Zhang Z."/>
            <person name="Crasta O.R."/>
            <person name="Sobral B.W."/>
            <person name="Xu Y."/>
            <person name="Huang S."/>
            <person name="Fei Z."/>
        </authorList>
    </citation>
    <scope>NUCLEOTIDE SEQUENCE [LARGE SCALE GENOMIC DNA]</scope>
    <source>
        <strain evidence="2">cv. 9930</strain>
    </source>
</reference>
<reference evidence="1 2" key="1">
    <citation type="journal article" date="2009" name="Nat. Genet.">
        <title>The genome of the cucumber, Cucumis sativus L.</title>
        <authorList>
            <person name="Huang S."/>
            <person name="Li R."/>
            <person name="Zhang Z."/>
            <person name="Li L."/>
            <person name="Gu X."/>
            <person name="Fan W."/>
            <person name="Lucas W.J."/>
            <person name="Wang X."/>
            <person name="Xie B."/>
            <person name="Ni P."/>
            <person name="Ren Y."/>
            <person name="Zhu H."/>
            <person name="Li J."/>
            <person name="Lin K."/>
            <person name="Jin W."/>
            <person name="Fei Z."/>
            <person name="Li G."/>
            <person name="Staub J."/>
            <person name="Kilian A."/>
            <person name="van der Vossen E.A."/>
            <person name="Wu Y."/>
            <person name="Guo J."/>
            <person name="He J."/>
            <person name="Jia Z."/>
            <person name="Ren Y."/>
            <person name="Tian G."/>
            <person name="Lu Y."/>
            <person name="Ruan J."/>
            <person name="Qian W."/>
            <person name="Wang M."/>
            <person name="Huang Q."/>
            <person name="Li B."/>
            <person name="Xuan Z."/>
            <person name="Cao J."/>
            <person name="Asan"/>
            <person name="Wu Z."/>
            <person name="Zhang J."/>
            <person name="Cai Q."/>
            <person name="Bai Y."/>
            <person name="Zhao B."/>
            <person name="Han Y."/>
            <person name="Li Y."/>
            <person name="Li X."/>
            <person name="Wang S."/>
            <person name="Shi Q."/>
            <person name="Liu S."/>
            <person name="Cho W.K."/>
            <person name="Kim J.Y."/>
            <person name="Xu Y."/>
            <person name="Heller-Uszynska K."/>
            <person name="Miao H."/>
            <person name="Cheng Z."/>
            <person name="Zhang S."/>
            <person name="Wu J."/>
            <person name="Yang Y."/>
            <person name="Kang H."/>
            <person name="Li M."/>
            <person name="Liang H."/>
            <person name="Ren X."/>
            <person name="Shi Z."/>
            <person name="Wen M."/>
            <person name="Jian M."/>
            <person name="Yang H."/>
            <person name="Zhang G."/>
            <person name="Yang Z."/>
            <person name="Chen R."/>
            <person name="Liu S."/>
            <person name="Li J."/>
            <person name="Ma L."/>
            <person name="Liu H."/>
            <person name="Zhou Y."/>
            <person name="Zhao J."/>
            <person name="Fang X."/>
            <person name="Li G."/>
            <person name="Fang L."/>
            <person name="Li Y."/>
            <person name="Liu D."/>
            <person name="Zheng H."/>
            <person name="Zhang Y."/>
            <person name="Qin N."/>
            <person name="Li Z."/>
            <person name="Yang G."/>
            <person name="Yang S."/>
            <person name="Bolund L."/>
            <person name="Kristiansen K."/>
            <person name="Zheng H."/>
            <person name="Li S."/>
            <person name="Zhang X."/>
            <person name="Yang H."/>
            <person name="Wang J."/>
            <person name="Sun R."/>
            <person name="Zhang B."/>
            <person name="Jiang S."/>
            <person name="Wang J."/>
            <person name="Du Y."/>
            <person name="Li S."/>
        </authorList>
    </citation>
    <scope>NUCLEOTIDE SEQUENCE [LARGE SCALE GENOMIC DNA]</scope>
    <source>
        <strain evidence="2">cv. 9930</strain>
    </source>
</reference>
<gene>
    <name evidence="1" type="ORF">Csa_1G256180</name>
</gene>
<accession>A0A0A0LTQ0</accession>
<dbReference type="Proteomes" id="UP000029981">
    <property type="component" value="Chromosome 1"/>
</dbReference>
<proteinExistence type="predicted"/>
<organism evidence="1 2">
    <name type="scientific">Cucumis sativus</name>
    <name type="common">Cucumber</name>
    <dbReference type="NCBI Taxonomy" id="3659"/>
    <lineage>
        <taxon>Eukaryota</taxon>
        <taxon>Viridiplantae</taxon>
        <taxon>Streptophyta</taxon>
        <taxon>Embryophyta</taxon>
        <taxon>Tracheophyta</taxon>
        <taxon>Spermatophyta</taxon>
        <taxon>Magnoliopsida</taxon>
        <taxon>eudicotyledons</taxon>
        <taxon>Gunneridae</taxon>
        <taxon>Pentapetalae</taxon>
        <taxon>rosids</taxon>
        <taxon>fabids</taxon>
        <taxon>Cucurbitales</taxon>
        <taxon>Cucurbitaceae</taxon>
        <taxon>Benincaseae</taxon>
        <taxon>Cucumis</taxon>
    </lineage>
</organism>
<protein>
    <submittedName>
        <fullName evidence="1">Uncharacterized protein</fullName>
    </submittedName>
</protein>
<dbReference type="AlphaFoldDB" id="A0A0A0LTQ0"/>
<name>A0A0A0LTQ0_CUCSA</name>
<reference evidence="1 2" key="2">
    <citation type="journal article" date="2009" name="PLoS ONE">
        <title>An integrated genetic and cytogenetic map of the cucumber genome.</title>
        <authorList>
            <person name="Ren Y."/>
            <person name="Zhang Z."/>
            <person name="Liu J."/>
            <person name="Staub J.E."/>
            <person name="Han Y."/>
            <person name="Cheng Z."/>
            <person name="Li X."/>
            <person name="Lu J."/>
            <person name="Miao H."/>
            <person name="Kang H."/>
            <person name="Xie B."/>
            <person name="Gu X."/>
            <person name="Wang X."/>
            <person name="Du Y."/>
            <person name="Jin W."/>
            <person name="Huang S."/>
        </authorList>
    </citation>
    <scope>NUCLEOTIDE SEQUENCE [LARGE SCALE GENOMIC DNA]</scope>
    <source>
        <strain evidence="2">cv. 9930</strain>
    </source>
</reference>
<evidence type="ECO:0000313" key="2">
    <source>
        <dbReference type="Proteomes" id="UP000029981"/>
    </source>
</evidence>
<dbReference type="EMBL" id="CM002922">
    <property type="protein sequence ID" value="KGN65158.1"/>
    <property type="molecule type" value="Genomic_DNA"/>
</dbReference>
<dbReference type="Gramene" id="KGN65158">
    <property type="protein sequence ID" value="KGN65158"/>
    <property type="gene ID" value="Csa_1G256180"/>
</dbReference>
<keyword evidence="2" id="KW-1185">Reference proteome</keyword>
<sequence length="71" mass="8425">MKLRERVNFLKSNRSILFINSSSSPNPINLKSHLLFPPFFITQIIVFLRKVREKKKRKGEIIPLFSDILRN</sequence>
<evidence type="ECO:0000313" key="1">
    <source>
        <dbReference type="EMBL" id="KGN65158.1"/>
    </source>
</evidence>
<reference evidence="1 2" key="4">
    <citation type="journal article" date="2011" name="BMC Genomics">
        <title>RNA-Seq improves annotation of protein-coding genes in the cucumber genome.</title>
        <authorList>
            <person name="Li Z."/>
            <person name="Zhang Z."/>
            <person name="Yan P."/>
            <person name="Huang S."/>
            <person name="Fei Z."/>
            <person name="Lin K."/>
        </authorList>
    </citation>
    <scope>NUCLEOTIDE SEQUENCE [LARGE SCALE GENOMIC DNA]</scope>
    <source>
        <strain evidence="2">cv. 9930</strain>
    </source>
</reference>